<reference evidence="2" key="1">
    <citation type="submission" date="2015-08" db="EMBL/GenBank/DDBJ databases">
        <title>Comparative genomics of the Campylobacter concisus group.</title>
        <authorList>
            <person name="Miller W.G."/>
            <person name="Yee E."/>
            <person name="Chapman M.H."/>
            <person name="Huynh S."/>
            <person name="Bono J.L."/>
            <person name="On S.L.W."/>
            <person name="St Leger J."/>
            <person name="Foster G."/>
            <person name="Parker C.T."/>
        </authorList>
    </citation>
    <scope>NUCLEOTIDE SEQUENCE [LARGE SCALE GENOMIC DNA]</scope>
    <source>
        <strain evidence="2">ATCC 33237</strain>
    </source>
</reference>
<organism evidence="1 2">
    <name type="scientific">Campylobacter concisus</name>
    <dbReference type="NCBI Taxonomy" id="199"/>
    <lineage>
        <taxon>Bacteria</taxon>
        <taxon>Pseudomonadati</taxon>
        <taxon>Campylobacterota</taxon>
        <taxon>Epsilonproteobacteria</taxon>
        <taxon>Campylobacterales</taxon>
        <taxon>Campylobacteraceae</taxon>
        <taxon>Campylobacter</taxon>
    </lineage>
</organism>
<proteinExistence type="predicted"/>
<accession>A0A0M4SSP8</accession>
<evidence type="ECO:0000313" key="2">
    <source>
        <dbReference type="Proteomes" id="UP000066049"/>
    </source>
</evidence>
<dbReference type="KEGG" id="ccoc:CCON33237_0636"/>
<name>A0A0M4SSP8_9BACT</name>
<dbReference type="InterPro" id="IPR025324">
    <property type="entry name" value="DUF4230"/>
</dbReference>
<gene>
    <name evidence="1" type="ORF">CCON33237_0636</name>
</gene>
<sequence>MSEYVNLILALLLAVLVFAFYRANKALKKAKDESQNVSVSTEISQLKSIGELSVFQVYSKEIVTKTDHAFGNFGKEYLRWLVSEKKLSMIFEFEINFIYDLTSPKLEIMQIANSSYKIKMPPCKYKFSIADMKFYDEKNGKFIPFLLPDSLNGFFGSTFTEEDKNRLIEEARSEVKKMSVRLISQLQGKIHKSARDTLEAIAKSFGANKVEFVFDDNDEQINSQLNLENIA</sequence>
<dbReference type="RefSeq" id="WP_054196370.1">
    <property type="nucleotide sequence ID" value="NZ_CP012541.1"/>
</dbReference>
<evidence type="ECO:0000313" key="1">
    <source>
        <dbReference type="EMBL" id="ALF47333.1"/>
    </source>
</evidence>
<dbReference type="PATRIC" id="fig|199.248.peg.666"/>
<protein>
    <submittedName>
        <fullName evidence="1">Putative DUF4230 domain protein</fullName>
    </submittedName>
</protein>
<dbReference type="Pfam" id="PF14014">
    <property type="entry name" value="DUF4230"/>
    <property type="match status" value="1"/>
</dbReference>
<dbReference type="EMBL" id="CP012541">
    <property type="protein sequence ID" value="ALF47333.1"/>
    <property type="molecule type" value="Genomic_DNA"/>
</dbReference>
<dbReference type="AlphaFoldDB" id="A0A0M4SSP8"/>
<dbReference type="Proteomes" id="UP000066049">
    <property type="component" value="Chromosome"/>
</dbReference>
<dbReference type="GeneID" id="28662310"/>